<dbReference type="EMBL" id="JAUMVS010000005">
    <property type="protein sequence ID" value="MDO4841187.1"/>
    <property type="molecule type" value="Genomic_DNA"/>
</dbReference>
<dbReference type="InterPro" id="IPR035571">
    <property type="entry name" value="UPF0234-like_C"/>
</dbReference>
<name>A0AA43RKL6_9ACTN</name>
<comment type="function">
    <text evidence="3">Nucleotide-binding protein.</text>
</comment>
<keyword evidence="1 3" id="KW-0547">Nucleotide-binding</keyword>
<dbReference type="InterPro" id="IPR007551">
    <property type="entry name" value="YajQ/Smlt4090-like"/>
</dbReference>
<reference evidence="4" key="1">
    <citation type="submission" date="2023-07" db="EMBL/GenBank/DDBJ databases">
        <title>Between Cages and Wild: Unraveling the Impact of Captivity on Animal Microbiomes and Antimicrobial Resistance.</title>
        <authorList>
            <person name="Schmartz G.P."/>
            <person name="Rehner J."/>
            <person name="Schuff M.J."/>
            <person name="Becker S.L."/>
            <person name="Kravczyk M."/>
            <person name="Gurevich A."/>
            <person name="Francke R."/>
            <person name="Mueller R."/>
            <person name="Keller V."/>
            <person name="Keller A."/>
        </authorList>
    </citation>
    <scope>NUCLEOTIDE SEQUENCE</scope>
    <source>
        <strain evidence="4">S12M_St_49</strain>
    </source>
</reference>
<dbReference type="HAMAP" id="MF_00632">
    <property type="entry name" value="UPF0234"/>
    <property type="match status" value="1"/>
</dbReference>
<evidence type="ECO:0000256" key="2">
    <source>
        <dbReference type="ARBA" id="ARBA00093450"/>
    </source>
</evidence>
<evidence type="ECO:0000313" key="5">
    <source>
        <dbReference type="Proteomes" id="UP001168575"/>
    </source>
</evidence>
<dbReference type="NCBIfam" id="NF003819">
    <property type="entry name" value="PRK05412.1"/>
    <property type="match status" value="1"/>
</dbReference>
<comment type="similarity">
    <text evidence="2 3">Belongs to the YajQ family.</text>
</comment>
<gene>
    <name evidence="4" type="ORF">Q3982_00715</name>
</gene>
<evidence type="ECO:0000256" key="1">
    <source>
        <dbReference type="ARBA" id="ARBA00022741"/>
    </source>
</evidence>
<evidence type="ECO:0000313" key="4">
    <source>
        <dbReference type="EMBL" id="MDO4841187.1"/>
    </source>
</evidence>
<dbReference type="InterPro" id="IPR035570">
    <property type="entry name" value="UPF0234_N"/>
</dbReference>
<dbReference type="InterPro" id="IPR036183">
    <property type="entry name" value="YajQ-like_sf"/>
</dbReference>
<proteinExistence type="inferred from homology"/>
<evidence type="ECO:0000256" key="3">
    <source>
        <dbReference type="HAMAP-Rule" id="MF_00632"/>
    </source>
</evidence>
<comment type="caution">
    <text evidence="4">The sequence shown here is derived from an EMBL/GenBank/DDBJ whole genome shotgun (WGS) entry which is preliminary data.</text>
</comment>
<dbReference type="GO" id="GO:0000166">
    <property type="term" value="F:nucleotide binding"/>
    <property type="evidence" value="ECO:0007669"/>
    <property type="project" value="UniProtKB-UniRule"/>
</dbReference>
<dbReference type="Proteomes" id="UP001168575">
    <property type="component" value="Unassembled WGS sequence"/>
</dbReference>
<dbReference type="Pfam" id="PF04461">
    <property type="entry name" value="YajQ"/>
    <property type="match status" value="1"/>
</dbReference>
<dbReference type="AlphaFoldDB" id="A0AA43RKL6"/>
<dbReference type="CDD" id="cd11740">
    <property type="entry name" value="YajQ_like"/>
    <property type="match status" value="1"/>
</dbReference>
<protein>
    <recommendedName>
        <fullName evidence="3">Nucleotide-binding protein Q3982_00715</fullName>
    </recommendedName>
</protein>
<sequence length="165" mass="18040">MAKEFSFDCVSQVDIQEADNAFQQAKKELSQRYDLKDSGSSIDFDKGAGKVTIVAPSDFVLGQVKDIFTGKLVKRGIDLKACNFSPCAPSAGGNVTSIGTFVNGLDKEKATAINKDIKAQKFKAKTQIEGDKLRITSASKDTLQEVISFLKGQDYDVPLQFVNYR</sequence>
<dbReference type="GO" id="GO:0005829">
    <property type="term" value="C:cytosol"/>
    <property type="evidence" value="ECO:0007669"/>
    <property type="project" value="TreeGrafter"/>
</dbReference>
<dbReference type="Gene3D" id="3.30.70.860">
    <property type="match status" value="1"/>
</dbReference>
<dbReference type="Gene3D" id="3.30.70.990">
    <property type="entry name" value="YajQ-like, domain 2"/>
    <property type="match status" value="1"/>
</dbReference>
<keyword evidence="5" id="KW-1185">Reference proteome</keyword>
<accession>A0AA43RKL6</accession>
<dbReference type="PANTHER" id="PTHR30476:SF0">
    <property type="entry name" value="UPF0234 PROTEIN YAJQ"/>
    <property type="match status" value="1"/>
</dbReference>
<organism evidence="4 5">
    <name type="scientific">Phoenicibacter congonensis</name>
    <dbReference type="NCBI Taxonomy" id="1944646"/>
    <lineage>
        <taxon>Bacteria</taxon>
        <taxon>Bacillati</taxon>
        <taxon>Actinomycetota</taxon>
        <taxon>Coriobacteriia</taxon>
        <taxon>Eggerthellales</taxon>
        <taxon>Eggerthellaceae</taxon>
        <taxon>Phoenicibacter</taxon>
    </lineage>
</organism>
<dbReference type="PANTHER" id="PTHR30476">
    <property type="entry name" value="UPF0234 PROTEIN YAJQ"/>
    <property type="match status" value="1"/>
</dbReference>
<dbReference type="SUPFAM" id="SSF89963">
    <property type="entry name" value="YajQ-like"/>
    <property type="match status" value="2"/>
</dbReference>